<gene>
    <name evidence="5" type="ORF">EEDITHA_LOCUS21413</name>
</gene>
<proteinExistence type="predicted"/>
<organism evidence="5 6">
    <name type="scientific">Euphydryas editha</name>
    <name type="common">Edith's checkerspot</name>
    <dbReference type="NCBI Taxonomy" id="104508"/>
    <lineage>
        <taxon>Eukaryota</taxon>
        <taxon>Metazoa</taxon>
        <taxon>Ecdysozoa</taxon>
        <taxon>Arthropoda</taxon>
        <taxon>Hexapoda</taxon>
        <taxon>Insecta</taxon>
        <taxon>Pterygota</taxon>
        <taxon>Neoptera</taxon>
        <taxon>Endopterygota</taxon>
        <taxon>Lepidoptera</taxon>
        <taxon>Glossata</taxon>
        <taxon>Ditrysia</taxon>
        <taxon>Papilionoidea</taxon>
        <taxon>Nymphalidae</taxon>
        <taxon>Nymphalinae</taxon>
        <taxon>Euphydryas</taxon>
    </lineage>
</organism>
<dbReference type="InterPro" id="IPR031311">
    <property type="entry name" value="CHIT_BIND_RR_consensus"/>
</dbReference>
<comment type="caution">
    <text evidence="5">The sequence shown here is derived from an EMBL/GenBank/DDBJ whole genome shotgun (WGS) entry which is preliminary data.</text>
</comment>
<dbReference type="Proteomes" id="UP001153954">
    <property type="component" value="Unassembled WGS sequence"/>
</dbReference>
<reference evidence="5" key="1">
    <citation type="submission" date="2022-03" db="EMBL/GenBank/DDBJ databases">
        <authorList>
            <person name="Tunstrom K."/>
        </authorList>
    </citation>
    <scope>NUCLEOTIDE SEQUENCE</scope>
</reference>
<dbReference type="AlphaFoldDB" id="A0AAU9V9F0"/>
<dbReference type="InterPro" id="IPR050468">
    <property type="entry name" value="Cuticle_Struct_Prot"/>
</dbReference>
<dbReference type="InterPro" id="IPR000618">
    <property type="entry name" value="Insect_cuticle"/>
</dbReference>
<protein>
    <submittedName>
        <fullName evidence="5">Uncharacterized protein</fullName>
    </submittedName>
</protein>
<feature type="signal peptide" evidence="4">
    <location>
        <begin position="1"/>
        <end position="19"/>
    </location>
</feature>
<sequence length="196" mass="22051">MKAILCVLISIGLLNTIWADDDGKYRPELYGDKSIVYSPINNGRYDYRYRNVGRNNFYYPNYVYQPLYSQTPYQQISPPIVSYTRNYSPSSTALPAIVQVTPTATPTNFAYAKHYGNEGYARIIEQDSDVDRSSYQYKYKTDNGIAAGESGFVDPSIGGTRVSGFYEYVGADGLTYRVDYTADENGFHPTGAHLPK</sequence>
<evidence type="ECO:0000256" key="1">
    <source>
        <dbReference type="ARBA" id="ARBA00022460"/>
    </source>
</evidence>
<feature type="chain" id="PRO_5043784723" evidence="4">
    <location>
        <begin position="20"/>
        <end position="196"/>
    </location>
</feature>
<dbReference type="GO" id="GO:0062129">
    <property type="term" value="C:chitin-based extracellular matrix"/>
    <property type="evidence" value="ECO:0007669"/>
    <property type="project" value="TreeGrafter"/>
</dbReference>
<dbReference type="PRINTS" id="PR00947">
    <property type="entry name" value="CUTICLE"/>
</dbReference>
<dbReference type="PANTHER" id="PTHR10380">
    <property type="entry name" value="CUTICLE PROTEIN"/>
    <property type="match status" value="1"/>
</dbReference>
<name>A0AAU9V9F0_EUPED</name>
<evidence type="ECO:0000256" key="2">
    <source>
        <dbReference type="ARBA" id="ARBA00022729"/>
    </source>
</evidence>
<dbReference type="PROSITE" id="PS00233">
    <property type="entry name" value="CHIT_BIND_RR_1"/>
    <property type="match status" value="1"/>
</dbReference>
<keyword evidence="6" id="KW-1185">Reference proteome</keyword>
<keyword evidence="2 4" id="KW-0732">Signal</keyword>
<dbReference type="PROSITE" id="PS51155">
    <property type="entry name" value="CHIT_BIND_RR_2"/>
    <property type="match status" value="1"/>
</dbReference>
<evidence type="ECO:0000313" key="5">
    <source>
        <dbReference type="EMBL" id="CAH2107370.1"/>
    </source>
</evidence>
<dbReference type="GO" id="GO:0008010">
    <property type="term" value="F:structural constituent of chitin-based larval cuticle"/>
    <property type="evidence" value="ECO:0007669"/>
    <property type="project" value="TreeGrafter"/>
</dbReference>
<dbReference type="EMBL" id="CAKOGL010000030">
    <property type="protein sequence ID" value="CAH2107370.1"/>
    <property type="molecule type" value="Genomic_DNA"/>
</dbReference>
<keyword evidence="1 3" id="KW-0193">Cuticle</keyword>
<evidence type="ECO:0000256" key="4">
    <source>
        <dbReference type="SAM" id="SignalP"/>
    </source>
</evidence>
<evidence type="ECO:0000256" key="3">
    <source>
        <dbReference type="PROSITE-ProRule" id="PRU00497"/>
    </source>
</evidence>
<accession>A0AAU9V9F0</accession>
<dbReference type="Pfam" id="PF00379">
    <property type="entry name" value="Chitin_bind_4"/>
    <property type="match status" value="1"/>
</dbReference>
<dbReference type="PANTHER" id="PTHR10380:SF200">
    <property type="entry name" value="CUTICULAR PROTEIN 49AB-RELATED"/>
    <property type="match status" value="1"/>
</dbReference>
<evidence type="ECO:0000313" key="6">
    <source>
        <dbReference type="Proteomes" id="UP001153954"/>
    </source>
</evidence>